<reference evidence="7 8" key="2">
    <citation type="journal article" date="2008" name="Nature">
        <title>The Phaeodactylum genome reveals the evolutionary history of diatom genomes.</title>
        <authorList>
            <person name="Bowler C."/>
            <person name="Allen A.E."/>
            <person name="Badger J.H."/>
            <person name="Grimwood J."/>
            <person name="Jabbari K."/>
            <person name="Kuo A."/>
            <person name="Maheswari U."/>
            <person name="Martens C."/>
            <person name="Maumus F."/>
            <person name="Otillar R.P."/>
            <person name="Rayko E."/>
            <person name="Salamov A."/>
            <person name="Vandepoele K."/>
            <person name="Beszteri B."/>
            <person name="Gruber A."/>
            <person name="Heijde M."/>
            <person name="Katinka M."/>
            <person name="Mock T."/>
            <person name="Valentin K."/>
            <person name="Verret F."/>
            <person name="Berges J.A."/>
            <person name="Brownlee C."/>
            <person name="Cadoret J.P."/>
            <person name="Chiovitti A."/>
            <person name="Choi C.J."/>
            <person name="Coesel S."/>
            <person name="De Martino A."/>
            <person name="Detter J.C."/>
            <person name="Durkin C."/>
            <person name="Falciatore A."/>
            <person name="Fournet J."/>
            <person name="Haruta M."/>
            <person name="Huysman M.J."/>
            <person name="Jenkins B.D."/>
            <person name="Jiroutova K."/>
            <person name="Jorgensen R.E."/>
            <person name="Joubert Y."/>
            <person name="Kaplan A."/>
            <person name="Kroger N."/>
            <person name="Kroth P.G."/>
            <person name="La Roche J."/>
            <person name="Lindquist E."/>
            <person name="Lommer M."/>
            <person name="Martin-Jezequel V."/>
            <person name="Lopez P.J."/>
            <person name="Lucas S."/>
            <person name="Mangogna M."/>
            <person name="McGinnis K."/>
            <person name="Medlin L.K."/>
            <person name="Montsant A."/>
            <person name="Oudot-Le Secq M.P."/>
            <person name="Napoli C."/>
            <person name="Obornik M."/>
            <person name="Parker M.S."/>
            <person name="Petit J.L."/>
            <person name="Porcel B.M."/>
            <person name="Poulsen N."/>
            <person name="Robison M."/>
            <person name="Rychlewski L."/>
            <person name="Rynearson T.A."/>
            <person name="Schmutz J."/>
            <person name="Shapiro H."/>
            <person name="Siaut M."/>
            <person name="Stanley M."/>
            <person name="Sussman M.R."/>
            <person name="Taylor A.R."/>
            <person name="Vardi A."/>
            <person name="von Dassow P."/>
            <person name="Vyverman W."/>
            <person name="Willis A."/>
            <person name="Wyrwicz L.S."/>
            <person name="Rokhsar D.S."/>
            <person name="Weissenbach J."/>
            <person name="Armbrust E.V."/>
            <person name="Green B.R."/>
            <person name="Van de Peer Y."/>
            <person name="Grigoriev I.V."/>
        </authorList>
    </citation>
    <scope>NUCLEOTIDE SEQUENCE [LARGE SCALE GENOMIC DNA]</scope>
    <source>
        <strain evidence="7 8">CCMP1335</strain>
    </source>
</reference>
<dbReference type="PaxDb" id="35128-Thaps8269"/>
<dbReference type="AlphaFoldDB" id="B8C905"/>
<dbReference type="RefSeq" id="XP_002292573.1">
    <property type="nucleotide sequence ID" value="XM_002292537.1"/>
</dbReference>
<evidence type="ECO:0000256" key="4">
    <source>
        <dbReference type="SAM" id="Coils"/>
    </source>
</evidence>
<dbReference type="InterPro" id="IPR005114">
    <property type="entry name" value="Helicase_assoc"/>
</dbReference>
<evidence type="ECO:0000313" key="8">
    <source>
        <dbReference type="Proteomes" id="UP000001449"/>
    </source>
</evidence>
<dbReference type="PROSITE" id="PS51634">
    <property type="entry name" value="CRC"/>
    <property type="match status" value="2"/>
</dbReference>
<feature type="region of interest" description="Disordered" evidence="5">
    <location>
        <begin position="863"/>
        <end position="886"/>
    </location>
</feature>
<comment type="subcellular location">
    <subcellularLocation>
        <location evidence="1">Nucleus</location>
    </subcellularLocation>
</comment>
<evidence type="ECO:0000256" key="1">
    <source>
        <dbReference type="ARBA" id="ARBA00004123"/>
    </source>
</evidence>
<name>B8C905_THAPS</name>
<dbReference type="GO" id="GO:0005634">
    <property type="term" value="C:nucleus"/>
    <property type="evidence" value="ECO:0000318"/>
    <property type="project" value="GO_Central"/>
</dbReference>
<keyword evidence="4" id="KW-0175">Coiled coil</keyword>
<feature type="domain" description="CRC" evidence="6">
    <location>
        <begin position="159"/>
        <end position="269"/>
    </location>
</feature>
<dbReference type="GO" id="GO:0006355">
    <property type="term" value="P:regulation of DNA-templated transcription"/>
    <property type="evidence" value="ECO:0000318"/>
    <property type="project" value="GO_Central"/>
</dbReference>
<dbReference type="InterPro" id="IPR005172">
    <property type="entry name" value="CRC"/>
</dbReference>
<dbReference type="InterPro" id="IPR033467">
    <property type="entry name" value="Tesmin/TSO1-like_CXC"/>
</dbReference>
<accession>B8C905</accession>
<feature type="domain" description="CRC" evidence="6">
    <location>
        <begin position="7"/>
        <end position="122"/>
    </location>
</feature>
<gene>
    <name evidence="7" type="ORF">THAPSDRAFT_8269</name>
</gene>
<comment type="similarity">
    <text evidence="2">Belongs to the lin-54 family.</text>
</comment>
<dbReference type="EMBL" id="CM000646">
    <property type="protein sequence ID" value="EED89769.1"/>
    <property type="molecule type" value="Genomic_DNA"/>
</dbReference>
<dbReference type="Proteomes" id="UP000001449">
    <property type="component" value="Chromosome 10"/>
</dbReference>
<sequence>MSSAAKKAPSCKCTKTKCLLLYCDCFHHNIFCKESCTCIDCKNTVEYNGAGGERTLAVEGVLERRPEAFGRESGAFAERRNKKDGGCTCAKNSCLKKYCVCFGAKMQCRARCNCSNCKNPFGTIRIEDGVTCTIEGGKVNALKGAAFVPIRKLANLAKGNTKCSCTRAACLKLYCDCFRQSMVCNDNCSCLECKNSEEYSGPMGERTLVIKDILEKRPHIFQKTAKRKAGGGCSCQKNKCRAGYCDCKGSGGKCDPAVCTCINCDNMMDPLSEAPMHSVEKGDEVEVFVPQDDEINCKVKGLQNFSYMIDDFEERRIANPTAALAIAYGARENAVATAKKVMEEEAKKRAGIEAEIKQLEDELESKVRKESEALEEYRQNTNKVLCLEMKEPCRWNENYYKLKQYVQQNGELPPVPSGCNSEDVRRLSIWVQEMKSLVYSKSERITSAPHRIEALEALGIEWIESSKTKWNSMYDKLVAYKKQHKTAKLPPFMECRRSKDSGLIALRHWLDQQEQDVKSGAMAKRRDRLHKLQALGLPLKLTWSQEWKYSVVDLLKFRSSNGHCYVTASCTEYPGLHEFVTELLKRLKRDAAVKLTILETSDLQMKGLLPDLRKMNIGQAGKPVSNILNQGAAAVVPLERVREVNLWANMFGQLKAYKKQFQTLKFPPPGDDDSAMYNHLSVWVDDQRRSYENKTLETSRVRELQRIGVELDVWDKNFKALRKFKKEAGTVRLPKLLAKSVMENDKELAEHCKWTHEQVAAYRKGQLDADQKKRLRKLGLYLTKEHLGHVTWEERFNEMMEYYAENRTCLPKRDSPLKTWVLELVDTLKNDKYLSQSRVKMISTRNVAPQLAPDVIFAKSKKESYATQNNKRKADTEGVGVAKKAK</sequence>
<keyword evidence="8" id="KW-1185">Reference proteome</keyword>
<keyword evidence="3" id="KW-0539">Nucleus</keyword>
<dbReference type="STRING" id="35128.B8C905"/>
<dbReference type="HOGENOM" id="CLU_325589_0_0_1"/>
<organism evidence="7 8">
    <name type="scientific">Thalassiosira pseudonana</name>
    <name type="common">Marine diatom</name>
    <name type="synonym">Cyclotella nana</name>
    <dbReference type="NCBI Taxonomy" id="35128"/>
    <lineage>
        <taxon>Eukaryota</taxon>
        <taxon>Sar</taxon>
        <taxon>Stramenopiles</taxon>
        <taxon>Ochrophyta</taxon>
        <taxon>Bacillariophyta</taxon>
        <taxon>Coscinodiscophyceae</taxon>
        <taxon>Thalassiosirophycidae</taxon>
        <taxon>Thalassiosirales</taxon>
        <taxon>Thalassiosiraceae</taxon>
        <taxon>Thalassiosira</taxon>
    </lineage>
</organism>
<evidence type="ECO:0000256" key="2">
    <source>
        <dbReference type="ARBA" id="ARBA00007267"/>
    </source>
</evidence>
<dbReference type="Gene3D" id="6.10.140.530">
    <property type="match status" value="4"/>
</dbReference>
<dbReference type="GeneID" id="7447009"/>
<evidence type="ECO:0000256" key="3">
    <source>
        <dbReference type="ARBA" id="ARBA00023242"/>
    </source>
</evidence>
<dbReference type="Pfam" id="PF03638">
    <property type="entry name" value="TCR"/>
    <property type="match status" value="4"/>
</dbReference>
<dbReference type="eggNOG" id="KOG1171">
    <property type="taxonomic scope" value="Eukaryota"/>
</dbReference>
<evidence type="ECO:0000256" key="5">
    <source>
        <dbReference type="SAM" id="MobiDB-lite"/>
    </source>
</evidence>
<dbReference type="PANTHER" id="PTHR12446:SF34">
    <property type="entry name" value="PROTEIN LIN-54 HOMOLOG"/>
    <property type="match status" value="1"/>
</dbReference>
<evidence type="ECO:0000313" key="7">
    <source>
        <dbReference type="EMBL" id="EED89769.1"/>
    </source>
</evidence>
<proteinExistence type="inferred from homology"/>
<dbReference type="SMART" id="SM01114">
    <property type="entry name" value="CXC"/>
    <property type="match status" value="4"/>
</dbReference>
<dbReference type="KEGG" id="tps:THAPSDRAFT_8269"/>
<dbReference type="PANTHER" id="PTHR12446">
    <property type="entry name" value="TESMIN/TSO1-RELATED"/>
    <property type="match status" value="1"/>
</dbReference>
<feature type="coiled-coil region" evidence="4">
    <location>
        <begin position="342"/>
        <end position="380"/>
    </location>
</feature>
<evidence type="ECO:0000259" key="6">
    <source>
        <dbReference type="PROSITE" id="PS51634"/>
    </source>
</evidence>
<protein>
    <recommendedName>
        <fullName evidence="6">CRC domain-containing protein</fullName>
    </recommendedName>
</protein>
<reference evidence="7 8" key="1">
    <citation type="journal article" date="2004" name="Science">
        <title>The genome of the diatom Thalassiosira pseudonana: ecology, evolution, and metabolism.</title>
        <authorList>
            <person name="Armbrust E.V."/>
            <person name="Berges J.A."/>
            <person name="Bowler C."/>
            <person name="Green B.R."/>
            <person name="Martinez D."/>
            <person name="Putnam N.H."/>
            <person name="Zhou S."/>
            <person name="Allen A.E."/>
            <person name="Apt K.E."/>
            <person name="Bechner M."/>
            <person name="Brzezinski M.A."/>
            <person name="Chaal B.K."/>
            <person name="Chiovitti A."/>
            <person name="Davis A.K."/>
            <person name="Demarest M.S."/>
            <person name="Detter J.C."/>
            <person name="Glavina T."/>
            <person name="Goodstein D."/>
            <person name="Hadi M.Z."/>
            <person name="Hellsten U."/>
            <person name="Hildebrand M."/>
            <person name="Jenkins B.D."/>
            <person name="Jurka J."/>
            <person name="Kapitonov V.V."/>
            <person name="Kroger N."/>
            <person name="Lau W.W."/>
            <person name="Lane T.W."/>
            <person name="Larimer F.W."/>
            <person name="Lippmeier J.C."/>
            <person name="Lucas S."/>
            <person name="Medina M."/>
            <person name="Montsant A."/>
            <person name="Obornik M."/>
            <person name="Parker M.S."/>
            <person name="Palenik B."/>
            <person name="Pazour G.J."/>
            <person name="Richardson P.M."/>
            <person name="Rynearson T.A."/>
            <person name="Saito M.A."/>
            <person name="Schwartz D.C."/>
            <person name="Thamatrakoln K."/>
            <person name="Valentin K."/>
            <person name="Vardi A."/>
            <person name="Wilkerson F.P."/>
            <person name="Rokhsar D.S."/>
        </authorList>
    </citation>
    <scope>NUCLEOTIDE SEQUENCE [LARGE SCALE GENOMIC DNA]</scope>
    <source>
        <strain evidence="7 8">CCMP1335</strain>
    </source>
</reference>
<dbReference type="Pfam" id="PF03457">
    <property type="entry name" value="HA"/>
    <property type="match status" value="4"/>
</dbReference>
<dbReference type="OMA" id="TCLPKRD"/>
<dbReference type="InterPro" id="IPR028307">
    <property type="entry name" value="Lin-54_fam"/>
</dbReference>
<dbReference type="InParanoid" id="B8C905"/>